<accession>A0A941D6S0</accession>
<evidence type="ECO:0000256" key="1">
    <source>
        <dbReference type="ARBA" id="ARBA00022448"/>
    </source>
</evidence>
<dbReference type="InterPro" id="IPR003593">
    <property type="entry name" value="AAA+_ATPase"/>
</dbReference>
<organism evidence="5 6">
    <name type="scientific">Phycicoccus avicenniae</name>
    <dbReference type="NCBI Taxonomy" id="2828860"/>
    <lineage>
        <taxon>Bacteria</taxon>
        <taxon>Bacillati</taxon>
        <taxon>Actinomycetota</taxon>
        <taxon>Actinomycetes</taxon>
        <taxon>Micrococcales</taxon>
        <taxon>Intrasporangiaceae</taxon>
        <taxon>Phycicoccus</taxon>
    </lineage>
</organism>
<evidence type="ECO:0000313" key="5">
    <source>
        <dbReference type="EMBL" id="MBR7742885.1"/>
    </source>
</evidence>
<reference evidence="5" key="1">
    <citation type="submission" date="2021-04" db="EMBL/GenBank/DDBJ databases">
        <title>Phycicoccus avicenniae sp. nov., a novel endophytic actinomycetes isolated from branch of Avicennia mariana.</title>
        <authorList>
            <person name="Tuo L."/>
        </authorList>
    </citation>
    <scope>NUCLEOTIDE SEQUENCE</scope>
    <source>
        <strain evidence="5">BSK3Z-2</strain>
    </source>
</reference>
<protein>
    <submittedName>
        <fullName evidence="5">ABC transporter ATP-binding protein</fullName>
    </submittedName>
</protein>
<dbReference type="FunFam" id="3.40.50.300:FF:000032">
    <property type="entry name" value="Export ABC transporter ATP-binding protein"/>
    <property type="match status" value="1"/>
</dbReference>
<dbReference type="Gene3D" id="3.40.50.300">
    <property type="entry name" value="P-loop containing nucleotide triphosphate hydrolases"/>
    <property type="match status" value="1"/>
</dbReference>
<dbReference type="SUPFAM" id="SSF52540">
    <property type="entry name" value="P-loop containing nucleoside triphosphate hydrolases"/>
    <property type="match status" value="1"/>
</dbReference>
<dbReference type="InterPro" id="IPR015854">
    <property type="entry name" value="ABC_transpr_LolD-like"/>
</dbReference>
<dbReference type="RefSeq" id="WP_211602048.1">
    <property type="nucleotide sequence ID" value="NZ_JAGSNF010000006.1"/>
</dbReference>
<keyword evidence="2" id="KW-0547">Nucleotide-binding</keyword>
<keyword evidence="3 5" id="KW-0067">ATP-binding</keyword>
<proteinExistence type="predicted"/>
<evidence type="ECO:0000256" key="3">
    <source>
        <dbReference type="ARBA" id="ARBA00022840"/>
    </source>
</evidence>
<dbReference type="SMART" id="SM00382">
    <property type="entry name" value="AAA"/>
    <property type="match status" value="1"/>
</dbReference>
<dbReference type="PROSITE" id="PS00211">
    <property type="entry name" value="ABC_TRANSPORTER_1"/>
    <property type="match status" value="1"/>
</dbReference>
<dbReference type="InterPro" id="IPR027417">
    <property type="entry name" value="P-loop_NTPase"/>
</dbReference>
<dbReference type="AlphaFoldDB" id="A0A941D6S0"/>
<evidence type="ECO:0000256" key="2">
    <source>
        <dbReference type="ARBA" id="ARBA00022741"/>
    </source>
</evidence>
<dbReference type="InterPro" id="IPR003439">
    <property type="entry name" value="ABC_transporter-like_ATP-bd"/>
</dbReference>
<sequence>MSGDGTGMRVAVEGVHRTYGAGPTAVRALRGVGFTVRPGELVAVRGRSGSGKTTLLNVVGGLDRCDAGTVRLDDEVVTAMSDDDLLALRRGPVAHVFQSFGLVPVLTARENVGVPLRLRGTEPQERERRVGAVLDRVGLGGHGEHRPDELSGGQQQRVALARALVSRPRLLLADEPTGQLDSETGREVMSLIARLAVEESMTTVVTTHDPALLGLADRVLTIADGVVTDEG</sequence>
<evidence type="ECO:0000259" key="4">
    <source>
        <dbReference type="PROSITE" id="PS50893"/>
    </source>
</evidence>
<keyword evidence="6" id="KW-1185">Reference proteome</keyword>
<dbReference type="InterPro" id="IPR017871">
    <property type="entry name" value="ABC_transporter-like_CS"/>
</dbReference>
<dbReference type="Proteomes" id="UP000677016">
    <property type="component" value="Unassembled WGS sequence"/>
</dbReference>
<gene>
    <name evidence="5" type="ORF">KC207_06220</name>
</gene>
<dbReference type="GO" id="GO:0098796">
    <property type="term" value="C:membrane protein complex"/>
    <property type="evidence" value="ECO:0007669"/>
    <property type="project" value="UniProtKB-ARBA"/>
</dbReference>
<dbReference type="GO" id="GO:0022857">
    <property type="term" value="F:transmembrane transporter activity"/>
    <property type="evidence" value="ECO:0007669"/>
    <property type="project" value="TreeGrafter"/>
</dbReference>
<dbReference type="GO" id="GO:0005886">
    <property type="term" value="C:plasma membrane"/>
    <property type="evidence" value="ECO:0007669"/>
    <property type="project" value="TreeGrafter"/>
</dbReference>
<name>A0A941D6S0_9MICO</name>
<keyword evidence="1" id="KW-0813">Transport</keyword>
<dbReference type="PANTHER" id="PTHR24220:SF685">
    <property type="entry name" value="ABC TRANSPORTER RELATED"/>
    <property type="match status" value="1"/>
</dbReference>
<dbReference type="GO" id="GO:0005524">
    <property type="term" value="F:ATP binding"/>
    <property type="evidence" value="ECO:0007669"/>
    <property type="project" value="UniProtKB-KW"/>
</dbReference>
<evidence type="ECO:0000313" key="6">
    <source>
        <dbReference type="Proteomes" id="UP000677016"/>
    </source>
</evidence>
<feature type="domain" description="ABC transporter" evidence="4">
    <location>
        <begin position="10"/>
        <end position="231"/>
    </location>
</feature>
<comment type="caution">
    <text evidence="5">The sequence shown here is derived from an EMBL/GenBank/DDBJ whole genome shotgun (WGS) entry which is preliminary data.</text>
</comment>
<dbReference type="PANTHER" id="PTHR24220">
    <property type="entry name" value="IMPORT ATP-BINDING PROTEIN"/>
    <property type="match status" value="1"/>
</dbReference>
<dbReference type="PROSITE" id="PS50893">
    <property type="entry name" value="ABC_TRANSPORTER_2"/>
    <property type="match status" value="1"/>
</dbReference>
<dbReference type="Pfam" id="PF00005">
    <property type="entry name" value="ABC_tran"/>
    <property type="match status" value="1"/>
</dbReference>
<dbReference type="EMBL" id="JAGSNF010000006">
    <property type="protein sequence ID" value="MBR7742885.1"/>
    <property type="molecule type" value="Genomic_DNA"/>
</dbReference>
<dbReference type="CDD" id="cd03255">
    <property type="entry name" value="ABC_MJ0796_LolCDE_FtsE"/>
    <property type="match status" value="1"/>
</dbReference>
<dbReference type="InterPro" id="IPR017911">
    <property type="entry name" value="MacB-like_ATP-bd"/>
</dbReference>
<dbReference type="GO" id="GO:0016887">
    <property type="term" value="F:ATP hydrolysis activity"/>
    <property type="evidence" value="ECO:0007669"/>
    <property type="project" value="InterPro"/>
</dbReference>